<dbReference type="Gene3D" id="3.30.70.270">
    <property type="match status" value="1"/>
</dbReference>
<dbReference type="InterPro" id="IPR000160">
    <property type="entry name" value="GGDEF_dom"/>
</dbReference>
<dbReference type="NCBIfam" id="TIGR00254">
    <property type="entry name" value="GGDEF"/>
    <property type="match status" value="1"/>
</dbReference>
<dbReference type="Proteomes" id="UP000886741">
    <property type="component" value="Unassembled WGS sequence"/>
</dbReference>
<sequence length="415" mass="47063">MTKQVLLLGGYLLTLFLFHQGTAILAVSLDREQANQVPRRYALIPSAVNGTLFILCNMAHLGLMANWLIILPVLYLELRYLMHIRRWLAIGLALETVICGLSAILFYRSLLAIVLQKPLYAFDNSIHSQDIWAPVPVLLGLLSGYFVFRRYANTRKRQSMRYLLTGGSQLRFLAACMILALVFLAMQAYLYENNGQTSDDIHTKLWSLVSCLYIPLGYLFALRYAIQVSILSYMSDCNVIMQQDLDRRAREEEALLETIEVDELTGVLTRLTGQQRILEAFQAHRQLCLCMVDLDGLKYINDHLGHKEGDRYLRTVAEILAQCCRQGKDVVCRYGGDEFLLAFVGAGLSNAQQRMTAVTGTLAIQAKEIDLPMVLSYGVAQWEPGESFETVLERADQEMYAMKSQHKAEMPDRVR</sequence>
<comment type="caution">
    <text evidence="3">The sequence shown here is derived from an EMBL/GenBank/DDBJ whole genome shotgun (WGS) entry which is preliminary data.</text>
</comment>
<proteinExistence type="predicted"/>
<dbReference type="EMBL" id="DVJJ01000050">
    <property type="protein sequence ID" value="HIS64286.1"/>
    <property type="molecule type" value="Genomic_DNA"/>
</dbReference>
<dbReference type="PANTHER" id="PTHR45138">
    <property type="entry name" value="REGULATORY COMPONENTS OF SENSORY TRANSDUCTION SYSTEM"/>
    <property type="match status" value="1"/>
</dbReference>
<feature type="transmembrane region" description="Helical" evidence="1">
    <location>
        <begin position="169"/>
        <end position="190"/>
    </location>
</feature>
<dbReference type="InterPro" id="IPR050469">
    <property type="entry name" value="Diguanylate_Cyclase"/>
</dbReference>
<dbReference type="PROSITE" id="PS50887">
    <property type="entry name" value="GGDEF"/>
    <property type="match status" value="1"/>
</dbReference>
<feature type="domain" description="GGDEF" evidence="2">
    <location>
        <begin position="285"/>
        <end position="415"/>
    </location>
</feature>
<name>A0A9D1F914_9FIRM</name>
<dbReference type="InterPro" id="IPR043128">
    <property type="entry name" value="Rev_trsase/Diguanyl_cyclase"/>
</dbReference>
<evidence type="ECO:0000313" key="4">
    <source>
        <dbReference type="Proteomes" id="UP000886741"/>
    </source>
</evidence>
<gene>
    <name evidence="3" type="ORF">IAA83_02810</name>
</gene>
<dbReference type="SUPFAM" id="SSF55073">
    <property type="entry name" value="Nucleotide cyclase"/>
    <property type="match status" value="1"/>
</dbReference>
<evidence type="ECO:0000259" key="2">
    <source>
        <dbReference type="PROSITE" id="PS50887"/>
    </source>
</evidence>
<feature type="transmembrane region" description="Helical" evidence="1">
    <location>
        <begin position="131"/>
        <end position="148"/>
    </location>
</feature>
<dbReference type="SMART" id="SM00267">
    <property type="entry name" value="GGDEF"/>
    <property type="match status" value="1"/>
</dbReference>
<keyword evidence="1" id="KW-0812">Transmembrane</keyword>
<evidence type="ECO:0000313" key="3">
    <source>
        <dbReference type="EMBL" id="HIS64286.1"/>
    </source>
</evidence>
<feature type="transmembrane region" description="Helical" evidence="1">
    <location>
        <begin position="205"/>
        <end position="226"/>
    </location>
</feature>
<dbReference type="AlphaFoldDB" id="A0A9D1F914"/>
<keyword evidence="1" id="KW-1133">Transmembrane helix</keyword>
<dbReference type="Pfam" id="PF00990">
    <property type="entry name" value="GGDEF"/>
    <property type="match status" value="1"/>
</dbReference>
<organism evidence="3 4">
    <name type="scientific">Candidatus Avoscillospira avistercoris</name>
    <dbReference type="NCBI Taxonomy" id="2840707"/>
    <lineage>
        <taxon>Bacteria</taxon>
        <taxon>Bacillati</taxon>
        <taxon>Bacillota</taxon>
        <taxon>Clostridia</taxon>
        <taxon>Eubacteriales</taxon>
        <taxon>Oscillospiraceae</taxon>
        <taxon>Oscillospiraceae incertae sedis</taxon>
        <taxon>Candidatus Avoscillospira</taxon>
    </lineage>
</organism>
<dbReference type="CDD" id="cd01949">
    <property type="entry name" value="GGDEF"/>
    <property type="match status" value="1"/>
</dbReference>
<accession>A0A9D1F914</accession>
<keyword evidence="1" id="KW-0472">Membrane</keyword>
<dbReference type="PANTHER" id="PTHR45138:SF9">
    <property type="entry name" value="DIGUANYLATE CYCLASE DGCM-RELATED"/>
    <property type="match status" value="1"/>
</dbReference>
<dbReference type="GO" id="GO:0052621">
    <property type="term" value="F:diguanylate cyclase activity"/>
    <property type="evidence" value="ECO:0007669"/>
    <property type="project" value="TreeGrafter"/>
</dbReference>
<dbReference type="InterPro" id="IPR029787">
    <property type="entry name" value="Nucleotide_cyclase"/>
</dbReference>
<protein>
    <submittedName>
        <fullName evidence="3">GGDEF domain-containing protein</fullName>
    </submittedName>
</protein>
<reference evidence="3" key="1">
    <citation type="submission" date="2020-10" db="EMBL/GenBank/DDBJ databases">
        <authorList>
            <person name="Gilroy R."/>
        </authorList>
    </citation>
    <scope>NUCLEOTIDE SEQUENCE</scope>
    <source>
        <strain evidence="3">ChiBcec16-1751</strain>
    </source>
</reference>
<reference evidence="3" key="2">
    <citation type="journal article" date="2021" name="PeerJ">
        <title>Extensive microbial diversity within the chicken gut microbiome revealed by metagenomics and culture.</title>
        <authorList>
            <person name="Gilroy R."/>
            <person name="Ravi A."/>
            <person name="Getino M."/>
            <person name="Pursley I."/>
            <person name="Horton D.L."/>
            <person name="Alikhan N.F."/>
            <person name="Baker D."/>
            <person name="Gharbi K."/>
            <person name="Hall N."/>
            <person name="Watson M."/>
            <person name="Adriaenssens E.M."/>
            <person name="Foster-Nyarko E."/>
            <person name="Jarju S."/>
            <person name="Secka A."/>
            <person name="Antonio M."/>
            <person name="Oren A."/>
            <person name="Chaudhuri R.R."/>
            <person name="La Ragione R."/>
            <person name="Hildebrand F."/>
            <person name="Pallen M.J."/>
        </authorList>
    </citation>
    <scope>NUCLEOTIDE SEQUENCE</scope>
    <source>
        <strain evidence="3">ChiBcec16-1751</strain>
    </source>
</reference>
<feature type="transmembrane region" description="Helical" evidence="1">
    <location>
        <begin position="87"/>
        <end position="111"/>
    </location>
</feature>
<evidence type="ECO:0000256" key="1">
    <source>
        <dbReference type="SAM" id="Phobius"/>
    </source>
</evidence>
<feature type="transmembrane region" description="Helical" evidence="1">
    <location>
        <begin position="50"/>
        <end position="75"/>
    </location>
</feature>